<dbReference type="GO" id="GO:0005524">
    <property type="term" value="F:ATP binding"/>
    <property type="evidence" value="ECO:0007669"/>
    <property type="project" value="UniProtKB-KW"/>
</dbReference>
<name>A0A3B0ZTG9_9ZZZZ</name>
<dbReference type="InterPro" id="IPR020845">
    <property type="entry name" value="AMP-binding_CS"/>
</dbReference>
<dbReference type="InterPro" id="IPR000873">
    <property type="entry name" value="AMP-dep_synth/lig_dom"/>
</dbReference>
<evidence type="ECO:0000256" key="2">
    <source>
        <dbReference type="ARBA" id="ARBA00022840"/>
    </source>
</evidence>
<keyword evidence="1" id="KW-0547">Nucleotide-binding</keyword>
<gene>
    <name evidence="4" type="ORF">MNBD_GAMMA18-1935</name>
</gene>
<organism evidence="4">
    <name type="scientific">hydrothermal vent metagenome</name>
    <dbReference type="NCBI Taxonomy" id="652676"/>
    <lineage>
        <taxon>unclassified sequences</taxon>
        <taxon>metagenomes</taxon>
        <taxon>ecological metagenomes</taxon>
    </lineage>
</organism>
<dbReference type="CDD" id="cd05907">
    <property type="entry name" value="VL_LC_FACS_like"/>
    <property type="match status" value="1"/>
</dbReference>
<dbReference type="GO" id="GO:0004467">
    <property type="term" value="F:long-chain fatty acid-CoA ligase activity"/>
    <property type="evidence" value="ECO:0007669"/>
    <property type="project" value="UniProtKB-EC"/>
</dbReference>
<dbReference type="PANTHER" id="PTHR43272">
    <property type="entry name" value="LONG-CHAIN-FATTY-ACID--COA LIGASE"/>
    <property type="match status" value="1"/>
</dbReference>
<dbReference type="EMBL" id="UOFP01000065">
    <property type="protein sequence ID" value="VAW84714.1"/>
    <property type="molecule type" value="Genomic_DNA"/>
</dbReference>
<accession>A0A3B0ZTG9</accession>
<dbReference type="Pfam" id="PF23562">
    <property type="entry name" value="AMP-binding_C_3"/>
    <property type="match status" value="1"/>
</dbReference>
<evidence type="ECO:0000313" key="4">
    <source>
        <dbReference type="EMBL" id="VAW84714.1"/>
    </source>
</evidence>
<dbReference type="EC" id="6.2.1.3" evidence="4"/>
<keyword evidence="2" id="KW-0067">ATP-binding</keyword>
<dbReference type="GO" id="GO:0016020">
    <property type="term" value="C:membrane"/>
    <property type="evidence" value="ECO:0007669"/>
    <property type="project" value="TreeGrafter"/>
</dbReference>
<keyword evidence="4" id="KW-0436">Ligase</keyword>
<evidence type="ECO:0000256" key="1">
    <source>
        <dbReference type="ARBA" id="ARBA00022741"/>
    </source>
</evidence>
<feature type="domain" description="AMP-dependent synthetase/ligase" evidence="3">
    <location>
        <begin position="18"/>
        <end position="428"/>
    </location>
</feature>
<dbReference type="PANTHER" id="PTHR43272:SF33">
    <property type="entry name" value="AMP-BINDING DOMAIN-CONTAINING PROTEIN-RELATED"/>
    <property type="match status" value="1"/>
</dbReference>
<evidence type="ECO:0000259" key="3">
    <source>
        <dbReference type="Pfam" id="PF00501"/>
    </source>
</evidence>
<dbReference type="Gene3D" id="3.40.50.12780">
    <property type="entry name" value="N-terminal domain of ligase-like"/>
    <property type="match status" value="1"/>
</dbReference>
<sequence length="590" mass="65233">MSHNTIKSNEVTTLDGLFRERVARTPELAAYREYDQESDQWVSSSWAEIGHEVARWQVAFSNESLRRGDRVAVMLNNSRAWVCCEQAAMGLGLVIVPFYTNDRPDNVAFILQDAGIRLLVCGGEEHWQQLKPIHAQLDGLLRIVTVTPCREGSPPLPSRLISLDEWLPDDADGLIAEGAEPDEMCSIVYTSGTTGRPKGVMLSHKNLLANSFSGAATADLDHNDLFLSFLPLSHMFERMAGYYIAMILGAEVAYARSVLLLAEDLLTIRPTVLVSVPRIYERVYAKISAQLAEKSPIAGKLFAAAVNVGWQRFLFAQGRGSWQVSFLAWPLLNKLVAGKIMAKLGGRIKVAICGGAPLSPDVAKTFIGLGLNLRQGYGLTETSPVISVCRDNNNIPTSVGEPLDGVEVMIGEKDELLTRGDCIMLGYWNNPQATRDIIDDQGWLHTGDKARIDAGVVTITGRLKEIIVLSNGEKVPPADMEMAITMDPLFEQCMVIGEGRPYLSLVAVLNPEQFEKLNIALDDEGLEALILQRVSKQIEDFPGYAQIRRVHCDLEPWSIEQGLITPTLKLKRKRIVEHYADQVTVLYQGH</sequence>
<dbReference type="PROSITE" id="PS00455">
    <property type="entry name" value="AMP_BINDING"/>
    <property type="match status" value="1"/>
</dbReference>
<dbReference type="InterPro" id="IPR042099">
    <property type="entry name" value="ANL_N_sf"/>
</dbReference>
<dbReference type="Pfam" id="PF00501">
    <property type="entry name" value="AMP-binding"/>
    <property type="match status" value="1"/>
</dbReference>
<protein>
    <submittedName>
        <fullName evidence="4">Long-chain-fatty-acid--CoA ligase</fullName>
        <ecNumber evidence="4">6.2.1.3</ecNumber>
    </submittedName>
</protein>
<dbReference type="SUPFAM" id="SSF56801">
    <property type="entry name" value="Acetyl-CoA synthetase-like"/>
    <property type="match status" value="1"/>
</dbReference>
<reference evidence="4" key="1">
    <citation type="submission" date="2018-06" db="EMBL/GenBank/DDBJ databases">
        <authorList>
            <person name="Zhirakovskaya E."/>
        </authorList>
    </citation>
    <scope>NUCLEOTIDE SEQUENCE</scope>
</reference>
<dbReference type="AlphaFoldDB" id="A0A3B0ZTG9"/>
<proteinExistence type="predicted"/>